<evidence type="ECO:0000259" key="6">
    <source>
        <dbReference type="Pfam" id="PF03328"/>
    </source>
</evidence>
<dbReference type="PANTHER" id="PTHR32308">
    <property type="entry name" value="LYASE BETA SUBUNIT, PUTATIVE (AFU_ORTHOLOGUE AFUA_4G13030)-RELATED"/>
    <property type="match status" value="1"/>
</dbReference>
<dbReference type="Proteomes" id="UP000193309">
    <property type="component" value="Unassembled WGS sequence"/>
</dbReference>
<dbReference type="InterPro" id="IPR005000">
    <property type="entry name" value="Aldolase/citrate-lyase_domain"/>
</dbReference>
<dbReference type="STRING" id="1610489.SAMN06295981_2020"/>
<keyword evidence="8" id="KW-1185">Reference proteome</keyword>
<dbReference type="GO" id="GO:0006107">
    <property type="term" value="P:oxaloacetate metabolic process"/>
    <property type="evidence" value="ECO:0007669"/>
    <property type="project" value="TreeGrafter"/>
</dbReference>
<evidence type="ECO:0000256" key="2">
    <source>
        <dbReference type="ARBA" id="ARBA00022723"/>
    </source>
</evidence>
<dbReference type="InterPro" id="IPR040442">
    <property type="entry name" value="Pyrv_kinase-like_dom_sf"/>
</dbReference>
<dbReference type="AlphaFoldDB" id="A0A1X7JWN5"/>
<comment type="cofactor">
    <cofactor evidence="1">
        <name>Mg(2+)</name>
        <dbReference type="ChEBI" id="CHEBI:18420"/>
    </cofactor>
</comment>
<feature type="domain" description="HpcH/HpaI aldolase/citrate lyase" evidence="6">
    <location>
        <begin position="34"/>
        <end position="239"/>
    </location>
</feature>
<organism evidence="7 8">
    <name type="scientific">Corynebacterium pollutisoli</name>
    <dbReference type="NCBI Taxonomy" id="1610489"/>
    <lineage>
        <taxon>Bacteria</taxon>
        <taxon>Bacillati</taxon>
        <taxon>Actinomycetota</taxon>
        <taxon>Actinomycetes</taxon>
        <taxon>Mycobacteriales</taxon>
        <taxon>Corynebacteriaceae</taxon>
        <taxon>Corynebacterium</taxon>
    </lineage>
</organism>
<keyword evidence="7" id="KW-0456">Lyase</keyword>
<dbReference type="InterPro" id="IPR011206">
    <property type="entry name" value="Citrate_lyase_beta/mcl1/mcl2"/>
</dbReference>
<evidence type="ECO:0000256" key="5">
    <source>
        <dbReference type="PIRSR" id="PIRSR015582-2"/>
    </source>
</evidence>
<evidence type="ECO:0000256" key="1">
    <source>
        <dbReference type="ARBA" id="ARBA00001946"/>
    </source>
</evidence>
<evidence type="ECO:0000256" key="4">
    <source>
        <dbReference type="PIRSR" id="PIRSR015582-1"/>
    </source>
</evidence>
<proteinExistence type="predicted"/>
<evidence type="ECO:0000313" key="7">
    <source>
        <dbReference type="EMBL" id="SMG32858.1"/>
    </source>
</evidence>
<dbReference type="PIRSF" id="PIRSF015582">
    <property type="entry name" value="Cit_lyase_B"/>
    <property type="match status" value="1"/>
</dbReference>
<evidence type="ECO:0000256" key="3">
    <source>
        <dbReference type="ARBA" id="ARBA00022842"/>
    </source>
</evidence>
<dbReference type="GO" id="GO:0016829">
    <property type="term" value="F:lyase activity"/>
    <property type="evidence" value="ECO:0007669"/>
    <property type="project" value="UniProtKB-KW"/>
</dbReference>
<dbReference type="Pfam" id="PF03328">
    <property type="entry name" value="HpcH_HpaI"/>
    <property type="match status" value="1"/>
</dbReference>
<dbReference type="SUPFAM" id="SSF51621">
    <property type="entry name" value="Phosphoenolpyruvate/pyruvate domain"/>
    <property type="match status" value="1"/>
</dbReference>
<keyword evidence="2 5" id="KW-0479">Metal-binding</keyword>
<protein>
    <submittedName>
        <fullName evidence="7">Citrate lyase subunit beta / citryl-CoA lyase</fullName>
    </submittedName>
</protein>
<reference evidence="8" key="1">
    <citation type="submission" date="2017-04" db="EMBL/GenBank/DDBJ databases">
        <authorList>
            <person name="Varghese N."/>
            <person name="Submissions S."/>
        </authorList>
    </citation>
    <scope>NUCLEOTIDE SEQUENCE [LARGE SCALE GENOMIC DNA]</scope>
    <source>
        <strain evidence="8">VDS</strain>
    </source>
</reference>
<feature type="binding site" evidence="4">
    <location>
        <position position="135"/>
    </location>
    <ligand>
        <name>substrate</name>
    </ligand>
</feature>
<sequence>MLPTGQPGQKGPQRPGVGGWSIIEAMTAAFGPALLFAPAHRADLIPKAHARADTVIVDLEDGAGSGDHAALRDALRGAELDPERTILRTVGPASPYFRDDVALARELGVGTIMVPKVGAELPAGLEGLDVIAMIETPQALANIVGIVSRAEVVGLFWGAEDLITLLGGTHSRWQADEAGAGRYRDVIRHARAQVLIHAAAAGKYAIDAIHADFRDSDGQFAEALDAARSGFLGTACIHPAQVEAVRRAYRPEAGQISWARAVVAGAAEHTGAFQVDGMMIDAPLVSQAERILRRAE</sequence>
<name>A0A1X7JWN5_9CORY</name>
<dbReference type="GO" id="GO:0000287">
    <property type="term" value="F:magnesium ion binding"/>
    <property type="evidence" value="ECO:0007669"/>
    <property type="project" value="TreeGrafter"/>
</dbReference>
<dbReference type="PANTHER" id="PTHR32308:SF10">
    <property type="entry name" value="CITRATE LYASE SUBUNIT BETA"/>
    <property type="match status" value="1"/>
</dbReference>
<feature type="binding site" evidence="4">
    <location>
        <position position="88"/>
    </location>
    <ligand>
        <name>substrate</name>
    </ligand>
</feature>
<dbReference type="EMBL" id="FXAR01000007">
    <property type="protein sequence ID" value="SMG32858.1"/>
    <property type="molecule type" value="Genomic_DNA"/>
</dbReference>
<evidence type="ECO:0000313" key="8">
    <source>
        <dbReference type="Proteomes" id="UP000193309"/>
    </source>
</evidence>
<feature type="binding site" evidence="5">
    <location>
        <position position="135"/>
    </location>
    <ligand>
        <name>Mg(2+)</name>
        <dbReference type="ChEBI" id="CHEBI:18420"/>
    </ligand>
</feature>
<dbReference type="InterPro" id="IPR015813">
    <property type="entry name" value="Pyrv/PenolPyrv_kinase-like_dom"/>
</dbReference>
<keyword evidence="3 5" id="KW-0460">Magnesium</keyword>
<feature type="binding site" evidence="5">
    <location>
        <position position="161"/>
    </location>
    <ligand>
        <name>Mg(2+)</name>
        <dbReference type="ChEBI" id="CHEBI:18420"/>
    </ligand>
</feature>
<gene>
    <name evidence="7" type="ORF">SAMN06295981_2020</name>
</gene>
<dbReference type="Gene3D" id="3.20.20.60">
    <property type="entry name" value="Phosphoenolpyruvate-binding domains"/>
    <property type="match status" value="1"/>
</dbReference>
<accession>A0A1X7JWN5</accession>